<dbReference type="Gene3D" id="1.20.1260.10">
    <property type="match status" value="1"/>
</dbReference>
<dbReference type="FunFam" id="1.20.1260.10:FF:000001">
    <property type="entry name" value="Non-heme ferritin"/>
    <property type="match status" value="1"/>
</dbReference>
<gene>
    <name evidence="6" type="primary">ftnB</name>
    <name evidence="6" type="ORF">AAA799B03_00771</name>
</gene>
<dbReference type="GO" id="GO:0004322">
    <property type="term" value="F:ferroxidase activity"/>
    <property type="evidence" value="ECO:0007669"/>
    <property type="project" value="UniProtKB-EC"/>
</dbReference>
<keyword evidence="2" id="KW-0479">Metal-binding</keyword>
<keyword evidence="3 6" id="KW-0560">Oxidoreductase</keyword>
<dbReference type="InterPro" id="IPR041719">
    <property type="entry name" value="Ferritin_prok"/>
</dbReference>
<keyword evidence="1" id="KW-0409">Iron storage</keyword>
<evidence type="ECO:0000256" key="2">
    <source>
        <dbReference type="ARBA" id="ARBA00022723"/>
    </source>
</evidence>
<dbReference type="GO" id="GO:0005737">
    <property type="term" value="C:cytoplasm"/>
    <property type="evidence" value="ECO:0007669"/>
    <property type="project" value="TreeGrafter"/>
</dbReference>
<organism evidence="6 7">
    <name type="scientific">Marine Group I thaumarchaeote SCGC AAA799-B03</name>
    <dbReference type="NCBI Taxonomy" id="1502289"/>
    <lineage>
        <taxon>Archaea</taxon>
        <taxon>Nitrososphaerota</taxon>
        <taxon>Marine Group I</taxon>
    </lineage>
</organism>
<dbReference type="InterPro" id="IPR009040">
    <property type="entry name" value="Ferritin-like_diiron"/>
</dbReference>
<dbReference type="PANTHER" id="PTHR11431:SF127">
    <property type="entry name" value="BACTERIAL NON-HEME FERRITIN"/>
    <property type="match status" value="1"/>
</dbReference>
<comment type="caution">
    <text evidence="6">The sequence shown here is derived from an EMBL/GenBank/DDBJ whole genome shotgun (WGS) entry which is preliminary data.</text>
</comment>
<keyword evidence="7" id="KW-1185">Reference proteome</keyword>
<dbReference type="PANTHER" id="PTHR11431">
    <property type="entry name" value="FERRITIN"/>
    <property type="match status" value="1"/>
</dbReference>
<dbReference type="GO" id="GO:0008199">
    <property type="term" value="F:ferric iron binding"/>
    <property type="evidence" value="ECO:0007669"/>
    <property type="project" value="InterPro"/>
</dbReference>
<protein>
    <submittedName>
        <fullName evidence="6">Putative ferritin-2 protein</fullName>
        <ecNumber evidence="6">1.16.3.1</ecNumber>
    </submittedName>
</protein>
<evidence type="ECO:0000313" key="7">
    <source>
        <dbReference type="Proteomes" id="UP000029384"/>
    </source>
</evidence>
<dbReference type="InterPro" id="IPR012347">
    <property type="entry name" value="Ferritin-like"/>
</dbReference>
<dbReference type="GO" id="GO:0006879">
    <property type="term" value="P:intracellular iron ion homeostasis"/>
    <property type="evidence" value="ECO:0007669"/>
    <property type="project" value="UniProtKB-KW"/>
</dbReference>
<dbReference type="Proteomes" id="UP000029384">
    <property type="component" value="Unassembled WGS sequence"/>
</dbReference>
<reference evidence="6 7" key="1">
    <citation type="submission" date="2014-06" db="EMBL/GenBank/DDBJ databases">
        <authorList>
            <person name="Ngugi D.K."/>
            <person name="Blom J."/>
            <person name="Alam I."/>
            <person name="Rashid M."/>
            <person name="Baalawi W."/>
            <person name="Zhang G."/>
            <person name="Hikmawan T."/>
            <person name="Guan Y."/>
            <person name="Antunes A."/>
            <person name="Siam R."/>
            <person name="El-Dorry H."/>
            <person name="Bajic V."/>
            <person name="Stingl U."/>
        </authorList>
    </citation>
    <scope>NUCLEOTIDE SEQUENCE [LARGE SCALE GENOMIC DNA]</scope>
    <source>
        <strain evidence="6">SCGC AAA799-B03</strain>
    </source>
</reference>
<evidence type="ECO:0000259" key="5">
    <source>
        <dbReference type="PROSITE" id="PS50905"/>
    </source>
</evidence>
<proteinExistence type="predicted"/>
<dbReference type="SUPFAM" id="SSF47240">
    <property type="entry name" value="Ferritin-like"/>
    <property type="match status" value="1"/>
</dbReference>
<accession>A0A087S7G7</accession>
<evidence type="ECO:0000256" key="1">
    <source>
        <dbReference type="ARBA" id="ARBA00022434"/>
    </source>
</evidence>
<keyword evidence="4" id="KW-0408">Iron</keyword>
<dbReference type="Pfam" id="PF00210">
    <property type="entry name" value="Ferritin"/>
    <property type="match status" value="1"/>
</dbReference>
<dbReference type="PROSITE" id="PS50905">
    <property type="entry name" value="FERRITIN_LIKE"/>
    <property type="match status" value="1"/>
</dbReference>
<evidence type="ECO:0000313" key="6">
    <source>
        <dbReference type="EMBL" id="KFM21671.1"/>
    </source>
</evidence>
<dbReference type="GO" id="GO:0042802">
    <property type="term" value="F:identical protein binding"/>
    <property type="evidence" value="ECO:0007669"/>
    <property type="project" value="UniProtKB-ARBA"/>
</dbReference>
<dbReference type="AlphaFoldDB" id="A0A087S7G7"/>
<dbReference type="CDD" id="cd01055">
    <property type="entry name" value="Nonheme_Ferritin"/>
    <property type="match status" value="1"/>
</dbReference>
<dbReference type="EC" id="1.16.3.1" evidence="6"/>
<dbReference type="InterPro" id="IPR009078">
    <property type="entry name" value="Ferritin-like_SF"/>
</dbReference>
<dbReference type="InterPro" id="IPR008331">
    <property type="entry name" value="Ferritin_DPS_dom"/>
</dbReference>
<evidence type="ECO:0000256" key="4">
    <source>
        <dbReference type="ARBA" id="ARBA00023004"/>
    </source>
</evidence>
<name>A0A087S7G7_9ARCH</name>
<sequence>MKVSNEILQLLHEQIAMEANASSYYLSVASWCKVTGYEGAACFFRAHSAEEREHMLKIIQYLNELKIHVKIPSIEEPPQNMESLEQVCKIALDNEQNVTKSINKIIDTAQKENDHRTNVFLEWFVNEQIEEEDLFETIMQKFDVIGRDNLALHEIDKILDKLKNKKDA</sequence>
<dbReference type="EMBL" id="JOTA01000014">
    <property type="protein sequence ID" value="KFM21671.1"/>
    <property type="molecule type" value="Genomic_DNA"/>
</dbReference>
<dbReference type="GO" id="GO:0008198">
    <property type="term" value="F:ferrous iron binding"/>
    <property type="evidence" value="ECO:0007669"/>
    <property type="project" value="TreeGrafter"/>
</dbReference>
<evidence type="ECO:0000256" key="3">
    <source>
        <dbReference type="ARBA" id="ARBA00023002"/>
    </source>
</evidence>
<dbReference type="InterPro" id="IPR001519">
    <property type="entry name" value="Ferritin"/>
</dbReference>
<feature type="domain" description="Ferritin-like diiron" evidence="5">
    <location>
        <begin position="1"/>
        <end position="146"/>
    </location>
</feature>
<dbReference type="GO" id="GO:0006826">
    <property type="term" value="P:iron ion transport"/>
    <property type="evidence" value="ECO:0007669"/>
    <property type="project" value="InterPro"/>
</dbReference>